<dbReference type="RefSeq" id="WP_245846604.1">
    <property type="nucleotide sequence ID" value="NZ_FUYE01000030.1"/>
</dbReference>
<dbReference type="EMBL" id="FUYE01000030">
    <property type="protein sequence ID" value="SKB08850.1"/>
    <property type="molecule type" value="Genomic_DNA"/>
</dbReference>
<dbReference type="AlphaFoldDB" id="A0A1T4Z486"/>
<gene>
    <name evidence="1" type="ORF">SAMN02745166_05042</name>
</gene>
<reference evidence="2" key="1">
    <citation type="submission" date="2017-02" db="EMBL/GenBank/DDBJ databases">
        <authorList>
            <person name="Varghese N."/>
            <person name="Submissions S."/>
        </authorList>
    </citation>
    <scope>NUCLEOTIDE SEQUENCE [LARGE SCALE GENOMIC DNA]</scope>
    <source>
        <strain evidence="2">ATCC 700200</strain>
    </source>
</reference>
<keyword evidence="2" id="KW-1185">Reference proteome</keyword>
<evidence type="ECO:0008006" key="3">
    <source>
        <dbReference type="Google" id="ProtNLM"/>
    </source>
</evidence>
<organism evidence="1 2">
    <name type="scientific">Prosthecobacter debontii</name>
    <dbReference type="NCBI Taxonomy" id="48467"/>
    <lineage>
        <taxon>Bacteria</taxon>
        <taxon>Pseudomonadati</taxon>
        <taxon>Verrucomicrobiota</taxon>
        <taxon>Verrucomicrobiia</taxon>
        <taxon>Verrucomicrobiales</taxon>
        <taxon>Verrucomicrobiaceae</taxon>
        <taxon>Prosthecobacter</taxon>
    </lineage>
</organism>
<sequence>MSQEVLYLGLDVHAENMAVAIAEAGREGEVRNYGVISSDLPVSISYCTSWGILAKNCVSAMRQVPAASCWHAI</sequence>
<evidence type="ECO:0000313" key="1">
    <source>
        <dbReference type="EMBL" id="SKB08850.1"/>
    </source>
</evidence>
<dbReference type="STRING" id="48467.SAMN02745166_05042"/>
<protein>
    <recommendedName>
        <fullName evidence="3">Transposase</fullName>
    </recommendedName>
</protein>
<proteinExistence type="predicted"/>
<evidence type="ECO:0000313" key="2">
    <source>
        <dbReference type="Proteomes" id="UP000190774"/>
    </source>
</evidence>
<name>A0A1T4Z486_9BACT</name>
<accession>A0A1T4Z486</accession>
<dbReference type="Proteomes" id="UP000190774">
    <property type="component" value="Unassembled WGS sequence"/>
</dbReference>